<evidence type="ECO:0000256" key="1">
    <source>
        <dbReference type="SAM" id="MobiDB-lite"/>
    </source>
</evidence>
<protein>
    <submittedName>
        <fullName evidence="2">13999_t:CDS:1</fullName>
    </submittedName>
</protein>
<evidence type="ECO:0000313" key="3">
    <source>
        <dbReference type="Proteomes" id="UP000789508"/>
    </source>
</evidence>
<dbReference type="EMBL" id="CAJVPS010039248">
    <property type="protein sequence ID" value="CAG8748499.1"/>
    <property type="molecule type" value="Genomic_DNA"/>
</dbReference>
<dbReference type="OrthoDB" id="10583410at2759"/>
<organism evidence="2 3">
    <name type="scientific">Ambispora leptoticha</name>
    <dbReference type="NCBI Taxonomy" id="144679"/>
    <lineage>
        <taxon>Eukaryota</taxon>
        <taxon>Fungi</taxon>
        <taxon>Fungi incertae sedis</taxon>
        <taxon>Mucoromycota</taxon>
        <taxon>Glomeromycotina</taxon>
        <taxon>Glomeromycetes</taxon>
        <taxon>Archaeosporales</taxon>
        <taxon>Ambisporaceae</taxon>
        <taxon>Ambispora</taxon>
    </lineage>
</organism>
<feature type="region of interest" description="Disordered" evidence="1">
    <location>
        <begin position="16"/>
        <end position="43"/>
    </location>
</feature>
<accession>A0A9N9NNZ6</accession>
<proteinExistence type="predicted"/>
<feature type="non-terminal residue" evidence="2">
    <location>
        <position position="86"/>
    </location>
</feature>
<keyword evidence="3" id="KW-1185">Reference proteome</keyword>
<dbReference type="Proteomes" id="UP000789508">
    <property type="component" value="Unassembled WGS sequence"/>
</dbReference>
<gene>
    <name evidence="2" type="ORF">ALEPTO_LOCUS13207</name>
</gene>
<name>A0A9N9NNZ6_9GLOM</name>
<comment type="caution">
    <text evidence="2">The sequence shown here is derived from an EMBL/GenBank/DDBJ whole genome shotgun (WGS) entry which is preliminary data.</text>
</comment>
<reference evidence="2" key="1">
    <citation type="submission" date="2021-06" db="EMBL/GenBank/DDBJ databases">
        <authorList>
            <person name="Kallberg Y."/>
            <person name="Tangrot J."/>
            <person name="Rosling A."/>
        </authorList>
    </citation>
    <scope>NUCLEOTIDE SEQUENCE</scope>
    <source>
        <strain evidence="2">FL130A</strain>
    </source>
</reference>
<dbReference type="AlphaFoldDB" id="A0A9N9NNZ6"/>
<feature type="non-terminal residue" evidence="2">
    <location>
        <position position="1"/>
    </location>
</feature>
<sequence>KKEEEIRMLPIKLEDVNNDKTDDESDRKMLVDNDSSNKKVNSEIKRPTKNELAKRTLMEIDAEKDKALKGNAKGLESNKFVGQFDP</sequence>
<evidence type="ECO:0000313" key="2">
    <source>
        <dbReference type="EMBL" id="CAG8748499.1"/>
    </source>
</evidence>